<organism evidence="5 6">
    <name type="scientific">Methylophaga muralis</name>
    <dbReference type="NCBI Taxonomy" id="291169"/>
    <lineage>
        <taxon>Bacteria</taxon>
        <taxon>Pseudomonadati</taxon>
        <taxon>Pseudomonadota</taxon>
        <taxon>Gammaproteobacteria</taxon>
        <taxon>Thiotrichales</taxon>
        <taxon>Piscirickettsiaceae</taxon>
        <taxon>Methylophaga</taxon>
    </lineage>
</organism>
<dbReference type="InterPro" id="IPR001173">
    <property type="entry name" value="Glyco_trans_2-like"/>
</dbReference>
<dbReference type="InterPro" id="IPR029044">
    <property type="entry name" value="Nucleotide-diphossugar_trans"/>
</dbReference>
<evidence type="ECO:0000313" key="6">
    <source>
        <dbReference type="Proteomes" id="UP000094379"/>
    </source>
</evidence>
<keyword evidence="3 5" id="KW-0808">Transferase</keyword>
<dbReference type="AlphaFoldDB" id="A0A1E3GN21"/>
<proteinExistence type="inferred from homology"/>
<name>A0A1E3GN21_9GAMM</name>
<accession>A0A1E3GN21</accession>
<dbReference type="PANTHER" id="PTHR43630:SF1">
    <property type="entry name" value="POLY-BETA-1,6-N-ACETYL-D-GLUCOSAMINE SYNTHASE"/>
    <property type="match status" value="1"/>
</dbReference>
<comment type="similarity">
    <text evidence="1">Belongs to the glycosyltransferase 2 family.</text>
</comment>
<dbReference type="PATRIC" id="fig|291169.3.peg.2828"/>
<evidence type="ECO:0000256" key="3">
    <source>
        <dbReference type="ARBA" id="ARBA00022679"/>
    </source>
</evidence>
<comment type="caution">
    <text evidence="5">The sequence shown here is derived from an EMBL/GenBank/DDBJ whole genome shotgun (WGS) entry which is preliminary data.</text>
</comment>
<dbReference type="CDD" id="cd00761">
    <property type="entry name" value="Glyco_tranf_GTA_type"/>
    <property type="match status" value="1"/>
</dbReference>
<dbReference type="GO" id="GO:0016757">
    <property type="term" value="F:glycosyltransferase activity"/>
    <property type="evidence" value="ECO:0007669"/>
    <property type="project" value="UniProtKB-KW"/>
</dbReference>
<gene>
    <name evidence="5" type="ORF">A9E74_02792</name>
</gene>
<dbReference type="RefSeq" id="WP_069297132.1">
    <property type="nucleotide sequence ID" value="NZ_MCRI01000078.1"/>
</dbReference>
<dbReference type="PANTHER" id="PTHR43630">
    <property type="entry name" value="POLY-BETA-1,6-N-ACETYL-D-GLUCOSAMINE SYNTHASE"/>
    <property type="match status" value="1"/>
</dbReference>
<feature type="domain" description="Glycosyltransferase 2-like" evidence="4">
    <location>
        <begin position="17"/>
        <end position="137"/>
    </location>
</feature>
<evidence type="ECO:0000313" key="5">
    <source>
        <dbReference type="EMBL" id="ODN65414.1"/>
    </source>
</evidence>
<dbReference type="Pfam" id="PF00535">
    <property type="entry name" value="Glycos_transf_2"/>
    <property type="match status" value="1"/>
</dbReference>
<protein>
    <submittedName>
        <fullName evidence="5">Glycosyl transferase family 2</fullName>
    </submittedName>
</protein>
<dbReference type="STRING" id="291169.A9E74_02792"/>
<keyword evidence="2" id="KW-0328">Glycosyltransferase</keyword>
<evidence type="ECO:0000259" key="4">
    <source>
        <dbReference type="Pfam" id="PF00535"/>
    </source>
</evidence>
<dbReference type="Gene3D" id="3.90.550.10">
    <property type="entry name" value="Spore Coat Polysaccharide Biosynthesis Protein SpsA, Chain A"/>
    <property type="match status" value="1"/>
</dbReference>
<dbReference type="Proteomes" id="UP000094379">
    <property type="component" value="Unassembled WGS sequence"/>
</dbReference>
<dbReference type="EMBL" id="MCRI01000078">
    <property type="protein sequence ID" value="ODN65414.1"/>
    <property type="molecule type" value="Genomic_DNA"/>
</dbReference>
<evidence type="ECO:0000256" key="1">
    <source>
        <dbReference type="ARBA" id="ARBA00006739"/>
    </source>
</evidence>
<evidence type="ECO:0000256" key="2">
    <source>
        <dbReference type="ARBA" id="ARBA00022676"/>
    </source>
</evidence>
<sequence length="308" mass="35110">MTDQDLFSRAHLNIGAVVIGRNEGERLKQCLNSLVNELEYIVYVDSGSTDGSVALAQAIGVVVVSLDMTQPFTAARARNAGLATLVENYSSIDYVQFVDGDCEVQSGWITKAKDFLDTHPDFAAVCGRRRERYPDASIYNQLCDIEWDTPIGEARACGGDALFRLTALQTVDGYREGLIAGEEPEMCYRMRQLGWKIMRLDAEMTLHDAAMTRFGQWWKRNQRAGHAYAESYALHGNDQEHFRKKETRSIVILGVINPTYYHSFICYRRRFSYLVAIVSIADLKISFSIPRKTWFVLSWDYFMQLQMC</sequence>
<reference evidence="5 6" key="1">
    <citation type="submission" date="2016-07" db="EMBL/GenBank/DDBJ databases">
        <title>Draft Genome Sequence of Methylophaga muralis Bur 1.</title>
        <authorList>
            <person name="Vasilenko O.V."/>
            <person name="Doronina N.V."/>
            <person name="Shmareva M.N."/>
            <person name="Tarlachkov S.V."/>
            <person name="Mustakhimov I."/>
            <person name="Trotsenko Y.A."/>
        </authorList>
    </citation>
    <scope>NUCLEOTIDE SEQUENCE [LARGE SCALE GENOMIC DNA]</scope>
    <source>
        <strain evidence="5 6">Bur 1</strain>
    </source>
</reference>
<keyword evidence="6" id="KW-1185">Reference proteome</keyword>
<dbReference type="SUPFAM" id="SSF53448">
    <property type="entry name" value="Nucleotide-diphospho-sugar transferases"/>
    <property type="match status" value="1"/>
</dbReference>